<keyword evidence="2" id="KW-0235">DNA replication</keyword>
<feature type="compositionally biased region" description="Basic and acidic residues" evidence="3">
    <location>
        <begin position="28"/>
        <end position="43"/>
    </location>
</feature>
<protein>
    <submittedName>
        <fullName evidence="4">Plasmid replication initiation protein</fullName>
    </submittedName>
</protein>
<accession>K9ARQ7</accession>
<dbReference type="GO" id="GO:0003677">
    <property type="term" value="F:DNA binding"/>
    <property type="evidence" value="ECO:0007669"/>
    <property type="project" value="InterPro"/>
</dbReference>
<gene>
    <name evidence="4" type="ORF">C273_11376</name>
</gene>
<dbReference type="Pfam" id="PF01446">
    <property type="entry name" value="Rep_1"/>
    <property type="match status" value="1"/>
</dbReference>
<dbReference type="Proteomes" id="UP000009885">
    <property type="component" value="Unassembled WGS sequence"/>
</dbReference>
<proteinExistence type="inferred from homology"/>
<evidence type="ECO:0000256" key="2">
    <source>
        <dbReference type="ARBA" id="ARBA00022705"/>
    </source>
</evidence>
<reference evidence="4 5" key="1">
    <citation type="journal article" date="2013" name="Genome Announc.">
        <title>Genome Sequence of Staphylococcus massiliensis Strain S46, Isolated from the Surface of Healthy Human Skin.</title>
        <authorList>
            <person name="Srivastav R."/>
            <person name="Singh A."/>
            <person name="Jangir P.K."/>
            <person name="Kumari C."/>
            <person name="Muduli S."/>
            <person name="Sharma R."/>
        </authorList>
    </citation>
    <scope>NUCLEOTIDE SEQUENCE [LARGE SCALE GENOMIC DNA]</scope>
    <source>
        <strain evidence="4 5">S46</strain>
    </source>
</reference>
<sequence length="63" mass="7497">MQQNLLSYGGLLKEKHKELNLDDAEEGDLVRTSDEEKDKEEKDAHSIIAQWNFRKQNYYLRKS</sequence>
<dbReference type="AlphaFoldDB" id="K9ARQ7"/>
<dbReference type="eggNOG" id="COG5655">
    <property type="taxonomic scope" value="Bacteria"/>
</dbReference>
<evidence type="ECO:0000313" key="4">
    <source>
        <dbReference type="EMBL" id="EKU45297.1"/>
    </source>
</evidence>
<dbReference type="GO" id="GO:0006260">
    <property type="term" value="P:DNA replication"/>
    <property type="evidence" value="ECO:0007669"/>
    <property type="project" value="UniProtKB-KW"/>
</dbReference>
<name>K9ARQ7_9STAP</name>
<feature type="region of interest" description="Disordered" evidence="3">
    <location>
        <begin position="17"/>
        <end position="43"/>
    </location>
</feature>
<evidence type="ECO:0000256" key="1">
    <source>
        <dbReference type="ARBA" id="ARBA00008909"/>
    </source>
</evidence>
<evidence type="ECO:0000256" key="3">
    <source>
        <dbReference type="SAM" id="MobiDB-lite"/>
    </source>
</evidence>
<dbReference type="EMBL" id="AMSQ01000033">
    <property type="protein sequence ID" value="EKU45297.1"/>
    <property type="molecule type" value="Genomic_DNA"/>
</dbReference>
<comment type="caution">
    <text evidence="4">The sequence shown here is derived from an EMBL/GenBank/DDBJ whole genome shotgun (WGS) entry which is preliminary data.</text>
</comment>
<dbReference type="InterPro" id="IPR000989">
    <property type="entry name" value="Rep"/>
</dbReference>
<dbReference type="PATRIC" id="fig|1229783.3.peg.2252"/>
<organism evidence="4 5">
    <name type="scientific">Staphylococcus massiliensis S46</name>
    <dbReference type="NCBI Taxonomy" id="1229783"/>
    <lineage>
        <taxon>Bacteria</taxon>
        <taxon>Bacillati</taxon>
        <taxon>Bacillota</taxon>
        <taxon>Bacilli</taxon>
        <taxon>Bacillales</taxon>
        <taxon>Staphylococcaceae</taxon>
        <taxon>Staphylococcus</taxon>
    </lineage>
</organism>
<evidence type="ECO:0000313" key="5">
    <source>
        <dbReference type="Proteomes" id="UP000009885"/>
    </source>
</evidence>
<keyword evidence="5" id="KW-1185">Reference proteome</keyword>
<comment type="similarity">
    <text evidence="1">Belongs to the Gram-positive plasmids replication protein type 1 family.</text>
</comment>